<proteinExistence type="predicted"/>
<evidence type="ECO:0000256" key="2">
    <source>
        <dbReference type="SAM" id="Phobius"/>
    </source>
</evidence>
<keyword evidence="2" id="KW-0472">Membrane</keyword>
<comment type="caution">
    <text evidence="3">The sequence shown here is derived from an EMBL/GenBank/DDBJ whole genome shotgun (WGS) entry which is preliminary data.</text>
</comment>
<dbReference type="RefSeq" id="WP_184324354.1">
    <property type="nucleotide sequence ID" value="NZ_JACHLZ010000001.1"/>
</dbReference>
<dbReference type="AlphaFoldDB" id="A0A841ACF0"/>
<keyword evidence="2" id="KW-0812">Transmembrane</keyword>
<evidence type="ECO:0000313" key="3">
    <source>
        <dbReference type="EMBL" id="MBB5830788.1"/>
    </source>
</evidence>
<name>A0A841ACF0_9MICO</name>
<protein>
    <recommendedName>
        <fullName evidence="5">DUF4878 domain-containing protein</fullName>
    </recommendedName>
</protein>
<accession>A0A841ACF0</accession>
<evidence type="ECO:0000256" key="1">
    <source>
        <dbReference type="SAM" id="MobiDB-lite"/>
    </source>
</evidence>
<sequence length="170" mass="18727">MVHVQPAPGSPYPSAPGSTPGRAKRPVWHWILLGAVALLGLLVVGTLGVIIAVQLLTRGNPQSTLEDFYTSLETADCELFMDSTTEEYRAATGLTSCTILEDELGPISAVDYEVNERINRQGYAIFEVTETYTVEGQEVDVDLRYYVRRIDGQWDLDGIELLEHGAEPIT</sequence>
<reference evidence="3 4" key="1">
    <citation type="submission" date="2020-08" db="EMBL/GenBank/DDBJ databases">
        <title>Sequencing the genomes of 1000 actinobacteria strains.</title>
        <authorList>
            <person name="Klenk H.-P."/>
        </authorList>
    </citation>
    <scope>NUCLEOTIDE SEQUENCE [LARGE SCALE GENOMIC DNA]</scope>
    <source>
        <strain evidence="3 4">DSM 28796</strain>
    </source>
</reference>
<gene>
    <name evidence="3" type="ORF">HNR70_000601</name>
</gene>
<feature type="region of interest" description="Disordered" evidence="1">
    <location>
        <begin position="1"/>
        <end position="20"/>
    </location>
</feature>
<evidence type="ECO:0008006" key="5">
    <source>
        <dbReference type="Google" id="ProtNLM"/>
    </source>
</evidence>
<feature type="transmembrane region" description="Helical" evidence="2">
    <location>
        <begin position="27"/>
        <end position="53"/>
    </location>
</feature>
<keyword evidence="4" id="KW-1185">Reference proteome</keyword>
<evidence type="ECO:0000313" key="4">
    <source>
        <dbReference type="Proteomes" id="UP000588158"/>
    </source>
</evidence>
<organism evidence="3 4">
    <name type="scientific">Brachybacterium aquaticum</name>
    <dbReference type="NCBI Taxonomy" id="1432564"/>
    <lineage>
        <taxon>Bacteria</taxon>
        <taxon>Bacillati</taxon>
        <taxon>Actinomycetota</taxon>
        <taxon>Actinomycetes</taxon>
        <taxon>Micrococcales</taxon>
        <taxon>Dermabacteraceae</taxon>
        <taxon>Brachybacterium</taxon>
    </lineage>
</organism>
<keyword evidence="2" id="KW-1133">Transmembrane helix</keyword>
<dbReference type="Proteomes" id="UP000588158">
    <property type="component" value="Unassembled WGS sequence"/>
</dbReference>
<dbReference type="EMBL" id="JACHLZ010000001">
    <property type="protein sequence ID" value="MBB5830788.1"/>
    <property type="molecule type" value="Genomic_DNA"/>
</dbReference>